<comment type="caution">
    <text evidence="1">The sequence shown here is derived from an EMBL/GenBank/DDBJ whole genome shotgun (WGS) entry which is preliminary data.</text>
</comment>
<dbReference type="Proteomes" id="UP000499080">
    <property type="component" value="Unassembled WGS sequence"/>
</dbReference>
<accession>A0A4Y2AWI3</accession>
<evidence type="ECO:0008006" key="3">
    <source>
        <dbReference type="Google" id="ProtNLM"/>
    </source>
</evidence>
<reference evidence="1 2" key="1">
    <citation type="journal article" date="2019" name="Sci. Rep.">
        <title>Orb-weaving spider Araneus ventricosus genome elucidates the spidroin gene catalogue.</title>
        <authorList>
            <person name="Kono N."/>
            <person name="Nakamura H."/>
            <person name="Ohtoshi R."/>
            <person name="Moran D.A.P."/>
            <person name="Shinohara A."/>
            <person name="Yoshida Y."/>
            <person name="Fujiwara M."/>
            <person name="Mori M."/>
            <person name="Tomita M."/>
            <person name="Arakawa K."/>
        </authorList>
    </citation>
    <scope>NUCLEOTIDE SEQUENCE [LARGE SCALE GENOMIC DNA]</scope>
</reference>
<gene>
    <name evidence="1" type="ORF">AVEN_118618_1</name>
</gene>
<keyword evidence="2" id="KW-1185">Reference proteome</keyword>
<name>A0A4Y2AWI3_ARAVE</name>
<evidence type="ECO:0000313" key="2">
    <source>
        <dbReference type="Proteomes" id="UP000499080"/>
    </source>
</evidence>
<protein>
    <recommendedName>
        <fullName evidence="3">Helitron helicase-like domain-containing protein</fullName>
    </recommendedName>
</protein>
<dbReference type="EMBL" id="BGPR01000036">
    <property type="protein sequence ID" value="GBL84220.1"/>
    <property type="molecule type" value="Genomic_DNA"/>
</dbReference>
<dbReference type="AlphaFoldDB" id="A0A4Y2AWI3"/>
<organism evidence="1 2">
    <name type="scientific">Araneus ventricosus</name>
    <name type="common">Orbweaver spider</name>
    <name type="synonym">Epeira ventricosa</name>
    <dbReference type="NCBI Taxonomy" id="182803"/>
    <lineage>
        <taxon>Eukaryota</taxon>
        <taxon>Metazoa</taxon>
        <taxon>Ecdysozoa</taxon>
        <taxon>Arthropoda</taxon>
        <taxon>Chelicerata</taxon>
        <taxon>Arachnida</taxon>
        <taxon>Araneae</taxon>
        <taxon>Araneomorphae</taxon>
        <taxon>Entelegynae</taxon>
        <taxon>Araneoidea</taxon>
        <taxon>Araneidae</taxon>
        <taxon>Araneus</taxon>
    </lineage>
</organism>
<proteinExistence type="predicted"/>
<sequence>MSFLRTVEYNLRARESLDERFRRRSDRNTADRLRQGRACSEQQMVNKVNSQVETNVSEHDCGMKTEICNFCQARYWRNEYNSSNKYTKRCRVAKL</sequence>
<evidence type="ECO:0000313" key="1">
    <source>
        <dbReference type="EMBL" id="GBL84220.1"/>
    </source>
</evidence>